<keyword evidence="2 6" id="KW-0645">Protease</keyword>
<evidence type="ECO:0000256" key="1">
    <source>
        <dbReference type="ARBA" id="ARBA00005234"/>
    </source>
</evidence>
<dbReference type="InterPro" id="IPR038765">
    <property type="entry name" value="Papain-like_cys_pep_sf"/>
</dbReference>
<sequence>MGKEKKKKSKTKKNKISANVIQQFKNKSDMIPTTSTENLFETGTGSFSIQNITITEEDISNLKNYDYLSDSIINLYFKVKFANLDNFQKANIGYLNSFFITKLMNKNNTRKNLKRWISRKKLETKQLWFIPVHSKEHWFLLLIKFNIKDMFAQIYICDSMKQYNTSFKLEIIQNLKLFIPTLPIFQKFYIISNIIEVDVIQQNNDYDCGLFLINNFNIMFNTLSKIKNMESIIVYFDKLNDYNLFITRDDLFDLILNHKKNGKEKYYQQET</sequence>
<evidence type="ECO:0000256" key="4">
    <source>
        <dbReference type="ARBA" id="ARBA00022807"/>
    </source>
</evidence>
<organism evidence="6 7">
    <name type="scientific">Anaeramoeba flamelloides</name>
    <dbReference type="NCBI Taxonomy" id="1746091"/>
    <lineage>
        <taxon>Eukaryota</taxon>
        <taxon>Metamonada</taxon>
        <taxon>Anaeramoebidae</taxon>
        <taxon>Anaeramoeba</taxon>
    </lineage>
</organism>
<dbReference type="GO" id="GO:0008233">
    <property type="term" value="F:peptidase activity"/>
    <property type="evidence" value="ECO:0007669"/>
    <property type="project" value="UniProtKB-KW"/>
</dbReference>
<dbReference type="Gene3D" id="3.40.395.10">
    <property type="entry name" value="Adenoviral Proteinase, Chain A"/>
    <property type="match status" value="1"/>
</dbReference>
<gene>
    <name evidence="6" type="ORF">M0813_20269</name>
</gene>
<dbReference type="InterPro" id="IPR003653">
    <property type="entry name" value="Peptidase_C48_C"/>
</dbReference>
<keyword evidence="3" id="KW-0378">Hydrolase</keyword>
<dbReference type="EMBL" id="JAOAOG010000145">
    <property type="protein sequence ID" value="KAJ6245317.1"/>
    <property type="molecule type" value="Genomic_DNA"/>
</dbReference>
<dbReference type="PROSITE" id="PS50600">
    <property type="entry name" value="ULP_PROTEASE"/>
    <property type="match status" value="1"/>
</dbReference>
<evidence type="ECO:0000313" key="6">
    <source>
        <dbReference type="EMBL" id="KAJ6245317.1"/>
    </source>
</evidence>
<dbReference type="SUPFAM" id="SSF54001">
    <property type="entry name" value="Cysteine proteinases"/>
    <property type="match status" value="1"/>
</dbReference>
<evidence type="ECO:0000256" key="3">
    <source>
        <dbReference type="ARBA" id="ARBA00022801"/>
    </source>
</evidence>
<reference evidence="6" key="1">
    <citation type="submission" date="2022-08" db="EMBL/GenBank/DDBJ databases">
        <title>Novel sulfate-reducing endosymbionts in the free-living metamonad Anaeramoeba.</title>
        <authorList>
            <person name="Jerlstrom-Hultqvist J."/>
            <person name="Cepicka I."/>
            <person name="Gallot-Lavallee L."/>
            <person name="Salas-Leiva D."/>
            <person name="Curtis B.A."/>
            <person name="Zahonova K."/>
            <person name="Pipaliya S."/>
            <person name="Dacks J."/>
            <person name="Roger A.J."/>
        </authorList>
    </citation>
    <scope>NUCLEOTIDE SEQUENCE</scope>
    <source>
        <strain evidence="6">Schooner1</strain>
    </source>
</reference>
<comment type="similarity">
    <text evidence="1">Belongs to the peptidase C48 family.</text>
</comment>
<evidence type="ECO:0000259" key="5">
    <source>
        <dbReference type="PROSITE" id="PS50600"/>
    </source>
</evidence>
<dbReference type="Proteomes" id="UP001150062">
    <property type="component" value="Unassembled WGS sequence"/>
</dbReference>
<dbReference type="GO" id="GO:0006508">
    <property type="term" value="P:proteolysis"/>
    <property type="evidence" value="ECO:0007669"/>
    <property type="project" value="UniProtKB-KW"/>
</dbReference>
<dbReference type="PANTHER" id="PTHR46915">
    <property type="entry name" value="UBIQUITIN-LIKE PROTEASE 4-RELATED"/>
    <property type="match status" value="1"/>
</dbReference>
<dbReference type="PANTHER" id="PTHR46915:SF2">
    <property type="entry name" value="UBIQUITIN-LIKE PROTEASE 4"/>
    <property type="match status" value="1"/>
</dbReference>
<evidence type="ECO:0000313" key="7">
    <source>
        <dbReference type="Proteomes" id="UP001150062"/>
    </source>
</evidence>
<proteinExistence type="inferred from homology"/>
<feature type="domain" description="Ubiquitin-like protease family profile" evidence="5">
    <location>
        <begin position="52"/>
        <end position="219"/>
    </location>
</feature>
<dbReference type="Pfam" id="PF02902">
    <property type="entry name" value="Peptidase_C48"/>
    <property type="match status" value="1"/>
</dbReference>
<comment type="caution">
    <text evidence="6">The sequence shown here is derived from an EMBL/GenBank/DDBJ whole genome shotgun (WGS) entry which is preliminary data.</text>
</comment>
<keyword evidence="7" id="KW-1185">Reference proteome</keyword>
<protein>
    <submittedName>
        <fullName evidence="6">Sentrin-specific protease 8</fullName>
    </submittedName>
</protein>
<name>A0ABQ8YL45_9EUKA</name>
<evidence type="ECO:0000256" key="2">
    <source>
        <dbReference type="ARBA" id="ARBA00022670"/>
    </source>
</evidence>
<accession>A0ABQ8YL45</accession>
<keyword evidence="4" id="KW-0788">Thiol protease</keyword>